<dbReference type="InterPro" id="IPR001965">
    <property type="entry name" value="Znf_PHD"/>
</dbReference>
<dbReference type="GeneID" id="109264937"/>
<dbReference type="GO" id="GO:0003677">
    <property type="term" value="F:DNA binding"/>
    <property type="evidence" value="ECO:0007669"/>
    <property type="project" value="UniProtKB-KW"/>
</dbReference>
<dbReference type="Proteomes" id="UP001165780">
    <property type="component" value="Unplaced"/>
</dbReference>
<dbReference type="AlphaFoldDB" id="A0A9V1FEF7"/>
<keyword evidence="3 8" id="KW-0863">Zinc-finger</keyword>
<dbReference type="SUPFAM" id="SSF57903">
    <property type="entry name" value="FYVE/PHD zinc finger"/>
    <property type="match status" value="1"/>
</dbReference>
<dbReference type="InterPro" id="IPR000770">
    <property type="entry name" value="SAND_dom"/>
</dbReference>
<feature type="compositionally biased region" description="Basic residues" evidence="9">
    <location>
        <begin position="291"/>
        <end position="312"/>
    </location>
</feature>
<evidence type="ECO:0000256" key="5">
    <source>
        <dbReference type="ARBA" id="ARBA00023117"/>
    </source>
</evidence>
<dbReference type="InterPro" id="IPR036427">
    <property type="entry name" value="Bromodomain-like_sf"/>
</dbReference>
<protein>
    <submittedName>
        <fullName evidence="14">Nuclear body protein SP140 isoform X9</fullName>
    </submittedName>
</protein>
<evidence type="ECO:0000259" key="10">
    <source>
        <dbReference type="PROSITE" id="PS50014"/>
    </source>
</evidence>
<dbReference type="Pfam" id="PF00628">
    <property type="entry name" value="PHD"/>
    <property type="match status" value="1"/>
</dbReference>
<dbReference type="CDD" id="cd05501">
    <property type="entry name" value="Bromo_SP100C_like"/>
    <property type="match status" value="1"/>
</dbReference>
<sequence length="667" mass="77166">MIYDNFHYEAIDEEETKEMLHFQVHHKLAGIPEQLSDGQQMNIMEGDSSHDPNDTVRTEEMENKRAQEFEQTEFCEHSLLRMNNFSEPEERLNLLSYVGQASCELVALQRDEGGESEEIPRLLPYDEEEHGHAIWDISDEEEPQEVLSSPSACGPGSCDPESPQMTSEEAPEKVPSQVLYDGEESSSDCLEMYYEEDPQEDWSSLPESESSYGELEAVQINSEEELEELTSSLLPYDGQGAEPPAHGNEKCTCVMCFSKDVPEGPEASTADSEACAMIDTVDLRNNPTSGKLKRKRRKKKGHCWTRHKRKFQRNIPQKESNNSPGQLVSSGKKGKMHLREPAKIKGKKRGRPPVYSTHGDRASRKRVRSKGSRSHTDSMVDFCSQILPVTCGEVKGMLYKKKLKQGGSLVRSIQSEDGKWFTPREFEIRGGYARSKNWKLSVRCGRRPLRWLMEKGFLHNPLRKYFRKRKIIPKSHNNTLVNPYPGNSDVCEMCRDGGKLFCCDTCSRSFHEDCHIPPVETERNPWSCTFCRMEFLERQQCHGESEVLERQMQPEEQLKCEFLLLKVYCHSESSFFSKIPYYYYIKEVSQNLKEPMWLDKIKKKLNKQGYPRVEEFVQDMRLIFRNHRASYKYNDFGLMGLRLEAEFEKKFKEVFSIEEANERSSLV</sequence>
<dbReference type="SMART" id="SM00297">
    <property type="entry name" value="BROMO"/>
    <property type="match status" value="1"/>
</dbReference>
<dbReference type="InterPro" id="IPR019787">
    <property type="entry name" value="Znf_PHD-finger"/>
</dbReference>
<dbReference type="InterPro" id="IPR043563">
    <property type="entry name" value="Sp110/Sp140/Sp140L-like"/>
</dbReference>
<dbReference type="GO" id="GO:0008270">
    <property type="term" value="F:zinc ion binding"/>
    <property type="evidence" value="ECO:0007669"/>
    <property type="project" value="UniProtKB-KW"/>
</dbReference>
<dbReference type="Gene3D" id="3.10.390.10">
    <property type="entry name" value="SAND domain-like"/>
    <property type="match status" value="1"/>
</dbReference>
<feature type="compositionally biased region" description="Basic residues" evidence="9">
    <location>
        <begin position="363"/>
        <end position="373"/>
    </location>
</feature>
<dbReference type="RefSeq" id="XP_019301196.2">
    <property type="nucleotide sequence ID" value="XM_019445651.2"/>
</dbReference>
<keyword evidence="2" id="KW-0479">Metal-binding</keyword>
<dbReference type="InterPro" id="IPR030411">
    <property type="entry name" value="Sp140_Bromo"/>
</dbReference>
<keyword evidence="6" id="KW-0238">DNA-binding</keyword>
<feature type="region of interest" description="Disordered" evidence="9">
    <location>
        <begin position="140"/>
        <end position="179"/>
    </location>
</feature>
<feature type="region of interest" description="Disordered" evidence="9">
    <location>
        <begin position="286"/>
        <end position="376"/>
    </location>
</feature>
<dbReference type="InterPro" id="IPR001487">
    <property type="entry name" value="Bromodomain"/>
</dbReference>
<accession>A0A9V1FEF7</accession>
<dbReference type="FunFam" id="1.20.920.10:FF:000028">
    <property type="entry name" value="Nuclear autoantigen Sp-100"/>
    <property type="match status" value="1"/>
</dbReference>
<evidence type="ECO:0000256" key="1">
    <source>
        <dbReference type="ARBA" id="ARBA00022553"/>
    </source>
</evidence>
<evidence type="ECO:0000256" key="2">
    <source>
        <dbReference type="ARBA" id="ARBA00022723"/>
    </source>
</evidence>
<dbReference type="PROSITE" id="PS50016">
    <property type="entry name" value="ZF_PHD_2"/>
    <property type="match status" value="1"/>
</dbReference>
<evidence type="ECO:0000259" key="11">
    <source>
        <dbReference type="PROSITE" id="PS50016"/>
    </source>
</evidence>
<dbReference type="PANTHER" id="PTHR46386">
    <property type="entry name" value="NUCLEAR BODY PROTEIN SP140"/>
    <property type="match status" value="1"/>
</dbReference>
<name>A0A9V1FEF7_PANPR</name>
<evidence type="ECO:0000256" key="8">
    <source>
        <dbReference type="PROSITE-ProRule" id="PRU00146"/>
    </source>
</evidence>
<evidence type="ECO:0000259" key="12">
    <source>
        <dbReference type="PROSITE" id="PS50864"/>
    </source>
</evidence>
<dbReference type="PANTHER" id="PTHR46386:SF8">
    <property type="entry name" value="NUCLEAR BODY PROTEIN SP140"/>
    <property type="match status" value="1"/>
</dbReference>
<dbReference type="CTD" id="11262"/>
<dbReference type="PROSITE" id="PS50014">
    <property type="entry name" value="BROMODOMAIN_2"/>
    <property type="match status" value="1"/>
</dbReference>
<gene>
    <name evidence="14" type="primary">SP140</name>
</gene>
<dbReference type="InterPro" id="IPR010919">
    <property type="entry name" value="SAND-like_dom_sf"/>
</dbReference>
<dbReference type="Gene3D" id="3.30.40.10">
    <property type="entry name" value="Zinc/RING finger domain, C3HC4 (zinc finger)"/>
    <property type="match status" value="1"/>
</dbReference>
<feature type="compositionally biased region" description="Polar residues" evidence="9">
    <location>
        <begin position="314"/>
        <end position="329"/>
    </location>
</feature>
<dbReference type="SUPFAM" id="SSF63763">
    <property type="entry name" value="SAND domain-like"/>
    <property type="match status" value="1"/>
</dbReference>
<evidence type="ECO:0000256" key="3">
    <source>
        <dbReference type="ARBA" id="ARBA00022771"/>
    </source>
</evidence>
<dbReference type="CDD" id="cd15626">
    <property type="entry name" value="PHD_SP110_140"/>
    <property type="match status" value="1"/>
</dbReference>
<dbReference type="GO" id="GO:0031981">
    <property type="term" value="C:nuclear lumen"/>
    <property type="evidence" value="ECO:0007669"/>
    <property type="project" value="UniProtKB-ARBA"/>
</dbReference>
<dbReference type="Pfam" id="PF00439">
    <property type="entry name" value="Bromodomain"/>
    <property type="match status" value="1"/>
</dbReference>
<proteinExistence type="predicted"/>
<feature type="domain" description="SAND" evidence="12">
    <location>
        <begin position="377"/>
        <end position="459"/>
    </location>
</feature>
<dbReference type="InterPro" id="IPR019786">
    <property type="entry name" value="Zinc_finger_PHD-type_CS"/>
</dbReference>
<keyword evidence="1" id="KW-0597">Phosphoprotein</keyword>
<dbReference type="SMART" id="SM00258">
    <property type="entry name" value="SAND"/>
    <property type="match status" value="1"/>
</dbReference>
<keyword evidence="5 7" id="KW-0103">Bromodomain</keyword>
<dbReference type="InterPro" id="IPR013083">
    <property type="entry name" value="Znf_RING/FYVE/PHD"/>
</dbReference>
<evidence type="ECO:0000256" key="7">
    <source>
        <dbReference type="PROSITE-ProRule" id="PRU00035"/>
    </source>
</evidence>
<reference evidence="14" key="1">
    <citation type="submission" date="2025-08" db="UniProtKB">
        <authorList>
            <consortium name="RefSeq"/>
        </authorList>
    </citation>
    <scope>IDENTIFICATION</scope>
    <source>
        <tissue evidence="14">Whole blood</tissue>
    </source>
</reference>
<dbReference type="Gene3D" id="1.20.920.10">
    <property type="entry name" value="Bromodomain-like"/>
    <property type="match status" value="1"/>
</dbReference>
<evidence type="ECO:0000256" key="4">
    <source>
        <dbReference type="ARBA" id="ARBA00022833"/>
    </source>
</evidence>
<evidence type="ECO:0000313" key="13">
    <source>
        <dbReference type="Proteomes" id="UP001165780"/>
    </source>
</evidence>
<evidence type="ECO:0000256" key="6">
    <source>
        <dbReference type="ARBA" id="ARBA00023125"/>
    </source>
</evidence>
<feature type="domain" description="Bromo" evidence="10">
    <location>
        <begin position="568"/>
        <end position="626"/>
    </location>
</feature>
<dbReference type="SMART" id="SM00249">
    <property type="entry name" value="PHD"/>
    <property type="match status" value="1"/>
</dbReference>
<dbReference type="GO" id="GO:0000981">
    <property type="term" value="F:DNA-binding transcription factor activity, RNA polymerase II-specific"/>
    <property type="evidence" value="ECO:0007669"/>
    <property type="project" value="TreeGrafter"/>
</dbReference>
<dbReference type="FunFam" id="3.30.40.10:FF:000294">
    <property type="entry name" value="Nuclear autoantigen Sp-100"/>
    <property type="match status" value="1"/>
</dbReference>
<dbReference type="PROSITE" id="PS50864">
    <property type="entry name" value="SAND"/>
    <property type="match status" value="1"/>
</dbReference>
<keyword evidence="13" id="KW-1185">Reference proteome</keyword>
<dbReference type="SUPFAM" id="SSF47370">
    <property type="entry name" value="Bromodomain"/>
    <property type="match status" value="1"/>
</dbReference>
<dbReference type="InterPro" id="IPR011011">
    <property type="entry name" value="Znf_FYVE_PHD"/>
</dbReference>
<evidence type="ECO:0000256" key="9">
    <source>
        <dbReference type="SAM" id="MobiDB-lite"/>
    </source>
</evidence>
<keyword evidence="4" id="KW-0862">Zinc</keyword>
<evidence type="ECO:0000313" key="14">
    <source>
        <dbReference type="RefSeq" id="XP_019301196.2"/>
    </source>
</evidence>
<dbReference type="PROSITE" id="PS01359">
    <property type="entry name" value="ZF_PHD_1"/>
    <property type="match status" value="1"/>
</dbReference>
<feature type="domain" description="PHD-type" evidence="11">
    <location>
        <begin position="488"/>
        <end position="534"/>
    </location>
</feature>
<organism evidence="13 14">
    <name type="scientific">Panthera pardus</name>
    <name type="common">Leopard</name>
    <name type="synonym">Felis pardus</name>
    <dbReference type="NCBI Taxonomy" id="9691"/>
    <lineage>
        <taxon>Eukaryota</taxon>
        <taxon>Metazoa</taxon>
        <taxon>Chordata</taxon>
        <taxon>Craniata</taxon>
        <taxon>Vertebrata</taxon>
        <taxon>Euteleostomi</taxon>
        <taxon>Mammalia</taxon>
        <taxon>Eutheria</taxon>
        <taxon>Laurasiatheria</taxon>
        <taxon>Carnivora</taxon>
        <taxon>Feliformia</taxon>
        <taxon>Felidae</taxon>
        <taxon>Pantherinae</taxon>
        <taxon>Panthera</taxon>
    </lineage>
</organism>
<dbReference type="Pfam" id="PF01342">
    <property type="entry name" value="SAND"/>
    <property type="match status" value="1"/>
</dbReference>